<gene>
    <name evidence="1" type="ORF">JGS22_015510</name>
</gene>
<dbReference type="EMBL" id="JAELVF020000001">
    <property type="protein sequence ID" value="MBU7598978.1"/>
    <property type="molecule type" value="Genomic_DNA"/>
</dbReference>
<proteinExistence type="predicted"/>
<dbReference type="Proteomes" id="UP000694501">
    <property type="component" value="Unassembled WGS sequence"/>
</dbReference>
<comment type="caution">
    <text evidence="1">The sequence shown here is derived from an EMBL/GenBank/DDBJ whole genome shotgun (WGS) entry which is preliminary data.</text>
</comment>
<name>A0A949JHI5_9ACTN</name>
<evidence type="ECO:0000313" key="2">
    <source>
        <dbReference type="Proteomes" id="UP000694501"/>
    </source>
</evidence>
<keyword evidence="2" id="KW-1185">Reference proteome</keyword>
<dbReference type="RefSeq" id="WP_211042494.1">
    <property type="nucleotide sequence ID" value="NZ_JAELVF020000001.1"/>
</dbReference>
<organism evidence="1 2">
    <name type="scientific">Streptomyces tardus</name>
    <dbReference type="NCBI Taxonomy" id="2780544"/>
    <lineage>
        <taxon>Bacteria</taxon>
        <taxon>Bacillati</taxon>
        <taxon>Actinomycetota</taxon>
        <taxon>Actinomycetes</taxon>
        <taxon>Kitasatosporales</taxon>
        <taxon>Streptomycetaceae</taxon>
        <taxon>Streptomyces</taxon>
    </lineage>
</organism>
<sequence>MVEARKIFVQKHCLPNAPAVLVGLNRQFAAKEENVTYDTFWSGYSPDRG</sequence>
<evidence type="ECO:0000313" key="1">
    <source>
        <dbReference type="EMBL" id="MBU7598978.1"/>
    </source>
</evidence>
<protein>
    <submittedName>
        <fullName evidence="1">Uncharacterized protein</fullName>
    </submittedName>
</protein>
<accession>A0A949JHI5</accession>
<dbReference type="AlphaFoldDB" id="A0A949JHI5"/>
<reference evidence="1" key="1">
    <citation type="submission" date="2021-06" db="EMBL/GenBank/DDBJ databases">
        <title>Sequencing of actinobacteria type strains.</title>
        <authorList>
            <person name="Nguyen G.-S."/>
            <person name="Wentzel A."/>
        </authorList>
    </citation>
    <scope>NUCLEOTIDE SEQUENCE</scope>
    <source>
        <strain evidence="1">P38-E01</strain>
    </source>
</reference>